<dbReference type="GO" id="GO:0020037">
    <property type="term" value="F:heme binding"/>
    <property type="evidence" value="ECO:0007669"/>
    <property type="project" value="InterPro"/>
</dbReference>
<dbReference type="GO" id="GO:0005506">
    <property type="term" value="F:iron ion binding"/>
    <property type="evidence" value="ECO:0007669"/>
    <property type="project" value="InterPro"/>
</dbReference>
<feature type="region of interest" description="Disordered" evidence="1">
    <location>
        <begin position="155"/>
        <end position="216"/>
    </location>
</feature>
<dbReference type="Proteomes" id="UP001215598">
    <property type="component" value="Unassembled WGS sequence"/>
</dbReference>
<protein>
    <recommendedName>
        <fullName evidence="4">Cytochrome P450</fullName>
    </recommendedName>
</protein>
<accession>A0AAD7MDA9</accession>
<name>A0AAD7MDA9_9AGAR</name>
<proteinExistence type="predicted"/>
<evidence type="ECO:0008006" key="4">
    <source>
        <dbReference type="Google" id="ProtNLM"/>
    </source>
</evidence>
<gene>
    <name evidence="2" type="ORF">B0H16DRAFT_1479785</name>
</gene>
<dbReference type="GO" id="GO:0004497">
    <property type="term" value="F:monooxygenase activity"/>
    <property type="evidence" value="ECO:0007669"/>
    <property type="project" value="InterPro"/>
</dbReference>
<evidence type="ECO:0000256" key="1">
    <source>
        <dbReference type="SAM" id="MobiDB-lite"/>
    </source>
</evidence>
<dbReference type="InterPro" id="IPR036396">
    <property type="entry name" value="Cyt_P450_sf"/>
</dbReference>
<dbReference type="AlphaFoldDB" id="A0AAD7MDA9"/>
<sequence>MANLYLYVALLAAALAFILRMRGRSRLPLPPGPRKKPLVGNLYDLPATFQWKAYTEWSRKYVVMKYGENSMMACERDISYVARPSSGPKCCAKPVLGVSKDVVRLLSMRNRTLDDCMAVALPHHAGNMAALERHMTRLAREHTIFDKTYRPPLFRRERPSHFPPTGAIPAIISGGLKRRSEEEEESPKPKKRGKTRGKDAESFHPPSPRRLRLRKV</sequence>
<evidence type="ECO:0000313" key="2">
    <source>
        <dbReference type="EMBL" id="KAJ7711952.1"/>
    </source>
</evidence>
<reference evidence="2" key="1">
    <citation type="submission" date="2023-03" db="EMBL/GenBank/DDBJ databases">
        <title>Massive genome expansion in bonnet fungi (Mycena s.s.) driven by repeated elements and novel gene families across ecological guilds.</title>
        <authorList>
            <consortium name="Lawrence Berkeley National Laboratory"/>
            <person name="Harder C.B."/>
            <person name="Miyauchi S."/>
            <person name="Viragh M."/>
            <person name="Kuo A."/>
            <person name="Thoen E."/>
            <person name="Andreopoulos B."/>
            <person name="Lu D."/>
            <person name="Skrede I."/>
            <person name="Drula E."/>
            <person name="Henrissat B."/>
            <person name="Morin E."/>
            <person name="Kohler A."/>
            <person name="Barry K."/>
            <person name="LaButti K."/>
            <person name="Morin E."/>
            <person name="Salamov A."/>
            <person name="Lipzen A."/>
            <person name="Mereny Z."/>
            <person name="Hegedus B."/>
            <person name="Baldrian P."/>
            <person name="Stursova M."/>
            <person name="Weitz H."/>
            <person name="Taylor A."/>
            <person name="Grigoriev I.V."/>
            <person name="Nagy L.G."/>
            <person name="Martin F."/>
            <person name="Kauserud H."/>
        </authorList>
    </citation>
    <scope>NUCLEOTIDE SEQUENCE</scope>
    <source>
        <strain evidence="2">CBHHK182m</strain>
    </source>
</reference>
<dbReference type="EMBL" id="JARKIB010000379">
    <property type="protein sequence ID" value="KAJ7711952.1"/>
    <property type="molecule type" value="Genomic_DNA"/>
</dbReference>
<feature type="compositionally biased region" description="Basic residues" evidence="1">
    <location>
        <begin position="207"/>
        <end position="216"/>
    </location>
</feature>
<organism evidence="2 3">
    <name type="scientific">Mycena metata</name>
    <dbReference type="NCBI Taxonomy" id="1033252"/>
    <lineage>
        <taxon>Eukaryota</taxon>
        <taxon>Fungi</taxon>
        <taxon>Dikarya</taxon>
        <taxon>Basidiomycota</taxon>
        <taxon>Agaricomycotina</taxon>
        <taxon>Agaricomycetes</taxon>
        <taxon>Agaricomycetidae</taxon>
        <taxon>Agaricales</taxon>
        <taxon>Marasmiineae</taxon>
        <taxon>Mycenaceae</taxon>
        <taxon>Mycena</taxon>
    </lineage>
</organism>
<dbReference type="GO" id="GO:0016705">
    <property type="term" value="F:oxidoreductase activity, acting on paired donors, with incorporation or reduction of molecular oxygen"/>
    <property type="evidence" value="ECO:0007669"/>
    <property type="project" value="InterPro"/>
</dbReference>
<dbReference type="Gene3D" id="1.10.630.10">
    <property type="entry name" value="Cytochrome P450"/>
    <property type="match status" value="1"/>
</dbReference>
<evidence type="ECO:0000313" key="3">
    <source>
        <dbReference type="Proteomes" id="UP001215598"/>
    </source>
</evidence>
<comment type="caution">
    <text evidence="2">The sequence shown here is derived from an EMBL/GenBank/DDBJ whole genome shotgun (WGS) entry which is preliminary data.</text>
</comment>
<keyword evidence="3" id="KW-1185">Reference proteome</keyword>